<evidence type="ECO:0000256" key="1">
    <source>
        <dbReference type="SAM" id="MobiDB-lite"/>
    </source>
</evidence>
<feature type="compositionally biased region" description="Polar residues" evidence="1">
    <location>
        <begin position="99"/>
        <end position="108"/>
    </location>
</feature>
<reference evidence="2" key="1">
    <citation type="submission" date="2019-10" db="EMBL/GenBank/DDBJ databases">
        <authorList>
            <consortium name="DOE Joint Genome Institute"/>
            <person name="Kuo A."/>
            <person name="Miyauchi S."/>
            <person name="Kiss E."/>
            <person name="Drula E."/>
            <person name="Kohler A."/>
            <person name="Sanchez-Garcia M."/>
            <person name="Andreopoulos B."/>
            <person name="Barry K.W."/>
            <person name="Bonito G."/>
            <person name="Buee M."/>
            <person name="Carver A."/>
            <person name="Chen C."/>
            <person name="Cichocki N."/>
            <person name="Clum A."/>
            <person name="Culley D."/>
            <person name="Crous P.W."/>
            <person name="Fauchery L."/>
            <person name="Girlanda M."/>
            <person name="Hayes R."/>
            <person name="Keri Z."/>
            <person name="LaButti K."/>
            <person name="Lipzen A."/>
            <person name="Lombard V."/>
            <person name="Magnuson J."/>
            <person name="Maillard F."/>
            <person name="Morin E."/>
            <person name="Murat C."/>
            <person name="Nolan M."/>
            <person name="Ohm R."/>
            <person name="Pangilinan J."/>
            <person name="Pereira M."/>
            <person name="Perotto S."/>
            <person name="Peter M."/>
            <person name="Riley R."/>
            <person name="Sitrit Y."/>
            <person name="Stielow B."/>
            <person name="Szollosi G."/>
            <person name="Zifcakova L."/>
            <person name="Stursova M."/>
            <person name="Spatafora J.W."/>
            <person name="Tedersoo L."/>
            <person name="Vaario L.-M."/>
            <person name="Yamada A."/>
            <person name="Yan M."/>
            <person name="Wang P."/>
            <person name="Xu J."/>
            <person name="Bruns T."/>
            <person name="Baldrian P."/>
            <person name="Vilgalys R."/>
            <person name="Henrissat B."/>
            <person name="Grigoriev I.V."/>
            <person name="Hibbett D."/>
            <person name="Nagy L.G."/>
            <person name="Martin F.M."/>
        </authorList>
    </citation>
    <scope>NUCLEOTIDE SEQUENCE</scope>
    <source>
        <strain evidence="2">BED1</strain>
    </source>
</reference>
<feature type="compositionally biased region" description="Acidic residues" evidence="1">
    <location>
        <begin position="84"/>
        <end position="97"/>
    </location>
</feature>
<comment type="caution">
    <text evidence="2">The sequence shown here is derived from an EMBL/GenBank/DDBJ whole genome shotgun (WGS) entry which is preliminary data.</text>
</comment>
<name>A0AAD4G625_BOLED</name>
<feature type="region of interest" description="Disordered" evidence="1">
    <location>
        <begin position="42"/>
        <end position="130"/>
    </location>
</feature>
<dbReference type="EMBL" id="WHUW01000255">
    <property type="protein sequence ID" value="KAF8416472.1"/>
    <property type="molecule type" value="Genomic_DNA"/>
</dbReference>
<accession>A0AAD4G625</accession>
<organism evidence="2 3">
    <name type="scientific">Boletus edulis BED1</name>
    <dbReference type="NCBI Taxonomy" id="1328754"/>
    <lineage>
        <taxon>Eukaryota</taxon>
        <taxon>Fungi</taxon>
        <taxon>Dikarya</taxon>
        <taxon>Basidiomycota</taxon>
        <taxon>Agaricomycotina</taxon>
        <taxon>Agaricomycetes</taxon>
        <taxon>Agaricomycetidae</taxon>
        <taxon>Boletales</taxon>
        <taxon>Boletineae</taxon>
        <taxon>Boletaceae</taxon>
        <taxon>Boletoideae</taxon>
        <taxon>Boletus</taxon>
    </lineage>
</organism>
<evidence type="ECO:0000313" key="2">
    <source>
        <dbReference type="EMBL" id="KAF8416472.1"/>
    </source>
</evidence>
<reference evidence="2" key="2">
    <citation type="journal article" date="2020" name="Nat. Commun.">
        <title>Large-scale genome sequencing of mycorrhizal fungi provides insights into the early evolution of symbiotic traits.</title>
        <authorList>
            <person name="Miyauchi S."/>
            <person name="Kiss E."/>
            <person name="Kuo A."/>
            <person name="Drula E."/>
            <person name="Kohler A."/>
            <person name="Sanchez-Garcia M."/>
            <person name="Morin E."/>
            <person name="Andreopoulos B."/>
            <person name="Barry K.W."/>
            <person name="Bonito G."/>
            <person name="Buee M."/>
            <person name="Carver A."/>
            <person name="Chen C."/>
            <person name="Cichocki N."/>
            <person name="Clum A."/>
            <person name="Culley D."/>
            <person name="Crous P.W."/>
            <person name="Fauchery L."/>
            <person name="Girlanda M."/>
            <person name="Hayes R.D."/>
            <person name="Keri Z."/>
            <person name="LaButti K."/>
            <person name="Lipzen A."/>
            <person name="Lombard V."/>
            <person name="Magnuson J."/>
            <person name="Maillard F."/>
            <person name="Murat C."/>
            <person name="Nolan M."/>
            <person name="Ohm R.A."/>
            <person name="Pangilinan J."/>
            <person name="Pereira M.F."/>
            <person name="Perotto S."/>
            <person name="Peter M."/>
            <person name="Pfister S."/>
            <person name="Riley R."/>
            <person name="Sitrit Y."/>
            <person name="Stielow J.B."/>
            <person name="Szollosi G."/>
            <person name="Zifcakova L."/>
            <person name="Stursova M."/>
            <person name="Spatafora J.W."/>
            <person name="Tedersoo L."/>
            <person name="Vaario L.M."/>
            <person name="Yamada A."/>
            <person name="Yan M."/>
            <person name="Wang P."/>
            <person name="Xu J."/>
            <person name="Bruns T."/>
            <person name="Baldrian P."/>
            <person name="Vilgalys R."/>
            <person name="Dunand C."/>
            <person name="Henrissat B."/>
            <person name="Grigoriev I.V."/>
            <person name="Hibbett D."/>
            <person name="Nagy L.G."/>
            <person name="Martin F.M."/>
        </authorList>
    </citation>
    <scope>NUCLEOTIDE SEQUENCE</scope>
    <source>
        <strain evidence="2">BED1</strain>
    </source>
</reference>
<keyword evidence="3" id="KW-1185">Reference proteome</keyword>
<feature type="compositionally biased region" description="Basic and acidic residues" evidence="1">
    <location>
        <begin position="65"/>
        <end position="83"/>
    </location>
</feature>
<dbReference type="AlphaFoldDB" id="A0AAD4G625"/>
<proteinExistence type="predicted"/>
<evidence type="ECO:0000313" key="3">
    <source>
        <dbReference type="Proteomes" id="UP001194468"/>
    </source>
</evidence>
<gene>
    <name evidence="2" type="ORF">L210DRAFT_3511767</name>
</gene>
<dbReference type="Proteomes" id="UP001194468">
    <property type="component" value="Unassembled WGS sequence"/>
</dbReference>
<sequence>MVYDKDLMKWMRASTRIPSDAEDHISVTDAESEDPFKDVENLREDDSAGTNENVGVAAKEIPTARPEEAMEEAHFKQDMTRIEEGDEEDANDQEELDLTSFSFGSRSVTEVRVIPSREGDTGEDASVARV</sequence>
<protein>
    <submittedName>
        <fullName evidence="2">Uncharacterized protein</fullName>
    </submittedName>
</protein>